<feature type="non-terminal residue" evidence="2">
    <location>
        <position position="279"/>
    </location>
</feature>
<gene>
    <name evidence="2" type="ORF">METZ01_LOCUS407070</name>
</gene>
<feature type="region of interest" description="Disordered" evidence="1">
    <location>
        <begin position="178"/>
        <end position="207"/>
    </location>
</feature>
<dbReference type="AlphaFoldDB" id="A0A382W5V8"/>
<protein>
    <submittedName>
        <fullName evidence="2">Uncharacterized protein</fullName>
    </submittedName>
</protein>
<dbReference type="EMBL" id="UINC01157307">
    <property type="protein sequence ID" value="SVD54216.1"/>
    <property type="molecule type" value="Genomic_DNA"/>
</dbReference>
<reference evidence="2" key="1">
    <citation type="submission" date="2018-05" db="EMBL/GenBank/DDBJ databases">
        <authorList>
            <person name="Lanie J.A."/>
            <person name="Ng W.-L."/>
            <person name="Kazmierczak K.M."/>
            <person name="Andrzejewski T.M."/>
            <person name="Davidsen T.M."/>
            <person name="Wayne K.J."/>
            <person name="Tettelin H."/>
            <person name="Glass J.I."/>
            <person name="Rusch D."/>
            <person name="Podicherti R."/>
            <person name="Tsui H.-C.T."/>
            <person name="Winkler M.E."/>
        </authorList>
    </citation>
    <scope>NUCLEOTIDE SEQUENCE</scope>
</reference>
<accession>A0A382W5V8</accession>
<feature type="compositionally biased region" description="Basic residues" evidence="1">
    <location>
        <begin position="262"/>
        <end position="271"/>
    </location>
</feature>
<evidence type="ECO:0000313" key="2">
    <source>
        <dbReference type="EMBL" id="SVD54216.1"/>
    </source>
</evidence>
<evidence type="ECO:0000256" key="1">
    <source>
        <dbReference type="SAM" id="MobiDB-lite"/>
    </source>
</evidence>
<feature type="non-terminal residue" evidence="2">
    <location>
        <position position="1"/>
    </location>
</feature>
<name>A0A382W5V8_9ZZZZ</name>
<feature type="compositionally biased region" description="Basic and acidic residues" evidence="1">
    <location>
        <begin position="249"/>
        <end position="259"/>
    </location>
</feature>
<feature type="region of interest" description="Disordered" evidence="1">
    <location>
        <begin position="239"/>
        <end position="279"/>
    </location>
</feature>
<sequence length="279" mass="30578">NDQAHDRIPEDCQKLSRQCWFRDAPKRAGRFPDDLDQRAGQAGLVRDVAGEGEKDRLYQRGGDREGVRVHGQRGVDDFRLAVESIEKGHVTVWFPRRFGVGAGVCVLFSAREAGHQAELDRLPSGSGVKDQGGDRVRAALDQRLPDRLFPEPGAGGHVRGRAAHHWFFGDRSKIRDPAGCHRRSAEHHPVPRRGVKHHSGVHPVDDSVRAGRRLAQADSRLGLVCCRAGHGGAFHLAQDHRRPRGAAPADDHCRRDGGHHPAGGHHGRRAGHSVDRGAA</sequence>
<organism evidence="2">
    <name type="scientific">marine metagenome</name>
    <dbReference type="NCBI Taxonomy" id="408172"/>
    <lineage>
        <taxon>unclassified sequences</taxon>
        <taxon>metagenomes</taxon>
        <taxon>ecological metagenomes</taxon>
    </lineage>
</organism>
<proteinExistence type="predicted"/>
<feature type="compositionally biased region" description="Basic residues" evidence="1">
    <location>
        <begin position="180"/>
        <end position="200"/>
    </location>
</feature>